<gene>
    <name evidence="1" type="ORF">COU00_04400</name>
</gene>
<dbReference type="AlphaFoldDB" id="A0A2M6WKX6"/>
<organism evidence="1 2">
    <name type="scientific">Candidatus Falkowbacteria bacterium CG10_big_fil_rev_8_21_14_0_10_43_11</name>
    <dbReference type="NCBI Taxonomy" id="1974568"/>
    <lineage>
        <taxon>Bacteria</taxon>
        <taxon>Candidatus Falkowiibacteriota</taxon>
    </lineage>
</organism>
<evidence type="ECO:0000313" key="2">
    <source>
        <dbReference type="Proteomes" id="UP000229335"/>
    </source>
</evidence>
<evidence type="ECO:0000313" key="1">
    <source>
        <dbReference type="EMBL" id="PIT93458.1"/>
    </source>
</evidence>
<reference evidence="2" key="1">
    <citation type="submission" date="2017-09" db="EMBL/GenBank/DDBJ databases">
        <title>Depth-based differentiation of microbial function through sediment-hosted aquifers and enrichment of novel symbionts in the deep terrestrial subsurface.</title>
        <authorList>
            <person name="Probst A.J."/>
            <person name="Ladd B."/>
            <person name="Jarett J.K."/>
            <person name="Geller-Mcgrath D.E."/>
            <person name="Sieber C.M.K."/>
            <person name="Emerson J.B."/>
            <person name="Anantharaman K."/>
            <person name="Thomas B.C."/>
            <person name="Malmstrom R."/>
            <person name="Stieglmeier M."/>
            <person name="Klingl A."/>
            <person name="Woyke T."/>
            <person name="Ryan C.M."/>
            <person name="Banfield J.F."/>
        </authorList>
    </citation>
    <scope>NUCLEOTIDE SEQUENCE [LARGE SCALE GENOMIC DNA]</scope>
</reference>
<protein>
    <submittedName>
        <fullName evidence="1">Uncharacterized protein</fullName>
    </submittedName>
</protein>
<comment type="caution">
    <text evidence="1">The sequence shown here is derived from an EMBL/GenBank/DDBJ whole genome shotgun (WGS) entry which is preliminary data.</text>
</comment>
<accession>A0A2M6WKX6</accession>
<sequence length="418" mass="48198">MNAKDEKIKIQKERVKKMNMREQNVIEARKFLKNFLNMAKTGDQLTLYKGPMETVERNNVFYAGYHSGNILVNIGDFMHLNGQALLSDAKWSDFKKKSQGHTVKLHIGYTDDKENKNVLKNAWCDSPLGTVTQIGRKIFLNGEEKYNGHWQEWRPHPEGIIVLTDSGNKLTLIKTSGEEQIIYEGPWHQVIGIDGQGILIIKAPGDDLCDYAYKDELFHILLGTKIFFNGVEIPLEERDKDLCLGHPLGGVVIFRNGEYLLNGKQVVGRGLDWLLGRNTKKWYEPFFHRNWMCRIYYGKHTKFLIDETVLFKCECKEREVPDVQHHDMGILINYRGVLHINGQKIYDGPEEDYFATPKGAMIKDGNKFIHVYLTGDDQFSAIVATTIYEGNCDRFQILDENLIIYDKKNRSKIFVVKG</sequence>
<proteinExistence type="predicted"/>
<name>A0A2M6WKX6_9BACT</name>
<dbReference type="Proteomes" id="UP000229335">
    <property type="component" value="Unassembled WGS sequence"/>
</dbReference>
<dbReference type="EMBL" id="PFAS01000075">
    <property type="protein sequence ID" value="PIT93458.1"/>
    <property type="molecule type" value="Genomic_DNA"/>
</dbReference>